<accession>A0A7K1SXJ3</accession>
<dbReference type="Pfam" id="PF17761">
    <property type="entry name" value="DUF1016_N"/>
    <property type="match status" value="1"/>
</dbReference>
<reference evidence="3 4" key="1">
    <citation type="submission" date="2019-12" db="EMBL/GenBank/DDBJ databases">
        <title>Mucilaginibacter sp. HMF7410 genome sequencing and assembly.</title>
        <authorList>
            <person name="Kang H."/>
            <person name="Cha I."/>
            <person name="Kim H."/>
            <person name="Joh K."/>
        </authorList>
    </citation>
    <scope>NUCLEOTIDE SEQUENCE [LARGE SCALE GENOMIC DNA]</scope>
    <source>
        <strain evidence="3 4">HMF7410</strain>
    </source>
</reference>
<dbReference type="PANTHER" id="PTHR30547:SF5">
    <property type="entry name" value="NUCLEASE YHCG-RELATED"/>
    <property type="match status" value="1"/>
</dbReference>
<dbReference type="EMBL" id="WPIK01000009">
    <property type="protein sequence ID" value="MVN22051.1"/>
    <property type="molecule type" value="Genomic_DNA"/>
</dbReference>
<dbReference type="AlphaFoldDB" id="A0A7K1SXJ3"/>
<evidence type="ECO:0000259" key="2">
    <source>
        <dbReference type="Pfam" id="PF17761"/>
    </source>
</evidence>
<dbReference type="GO" id="GO:0003676">
    <property type="term" value="F:nucleic acid binding"/>
    <property type="evidence" value="ECO:0007669"/>
    <property type="project" value="InterPro"/>
</dbReference>
<proteinExistence type="predicted"/>
<evidence type="ECO:0000313" key="4">
    <source>
        <dbReference type="Proteomes" id="UP000462014"/>
    </source>
</evidence>
<feature type="domain" description="YhcG PDDEXK nuclease" evidence="1">
    <location>
        <begin position="160"/>
        <end position="314"/>
    </location>
</feature>
<dbReference type="PANTHER" id="PTHR30547">
    <property type="entry name" value="UNCHARACTERIZED PROTEIN YHCG-RELATED"/>
    <property type="match status" value="1"/>
</dbReference>
<sequence length="319" mass="37243">MGNTIQHARIEAIKAINTHLVKANWEIGRHIVEYEQDGSERAEYGSDLLSILSKDLKLRYGKGFGRRNVLDMRRFYLSYQKWQAVPAKLSWTHIVILLGVSDVTARKFYEIQSVKENWGTRELERQVDAALFERLALISRNKASILELAEKGHAVTNPKDITKDPYILDFLQITQAYRITEKQLEQKIIENLQLFLLELGKGFAFIARQYKISLRNNHFYIDLVFYHRILKCFVLIDLKIRKVQHNDIGQMNLYLNYFKKEENVEGDNEPIGIILSADKDEILVEYATGGITNNIFVSKYQLYLPDKEELQRKVAELMK</sequence>
<dbReference type="InterPro" id="IPR011856">
    <property type="entry name" value="tRNA_endonuc-like_dom_sf"/>
</dbReference>
<gene>
    <name evidence="3" type="ORF">GO621_10955</name>
</gene>
<organism evidence="3 4">
    <name type="scientific">Mucilaginibacter arboris</name>
    <dbReference type="NCBI Taxonomy" id="2682090"/>
    <lineage>
        <taxon>Bacteria</taxon>
        <taxon>Pseudomonadati</taxon>
        <taxon>Bacteroidota</taxon>
        <taxon>Sphingobacteriia</taxon>
        <taxon>Sphingobacteriales</taxon>
        <taxon>Sphingobacteriaceae</taxon>
        <taxon>Mucilaginibacter</taxon>
    </lineage>
</organism>
<dbReference type="InterPro" id="IPR041527">
    <property type="entry name" value="YhcG_N"/>
</dbReference>
<comment type="caution">
    <text evidence="3">The sequence shown here is derived from an EMBL/GenBank/DDBJ whole genome shotgun (WGS) entry which is preliminary data.</text>
</comment>
<protein>
    <submittedName>
        <fullName evidence="3">DUF1016 family protein</fullName>
    </submittedName>
</protein>
<evidence type="ECO:0000259" key="1">
    <source>
        <dbReference type="Pfam" id="PF06250"/>
    </source>
</evidence>
<evidence type="ECO:0000313" key="3">
    <source>
        <dbReference type="EMBL" id="MVN22051.1"/>
    </source>
</evidence>
<name>A0A7K1SXJ3_9SPHI</name>
<dbReference type="Gene3D" id="3.40.1350.10">
    <property type="match status" value="1"/>
</dbReference>
<dbReference type="Pfam" id="PF06250">
    <property type="entry name" value="YhcG_C"/>
    <property type="match status" value="1"/>
</dbReference>
<dbReference type="InterPro" id="IPR053148">
    <property type="entry name" value="PD-DEXK-like_domain"/>
</dbReference>
<keyword evidence="4" id="KW-1185">Reference proteome</keyword>
<dbReference type="InterPro" id="IPR009362">
    <property type="entry name" value="YhcG_C"/>
</dbReference>
<feature type="domain" description="YhcG N-terminal" evidence="2">
    <location>
        <begin position="3"/>
        <end position="134"/>
    </location>
</feature>
<dbReference type="Proteomes" id="UP000462014">
    <property type="component" value="Unassembled WGS sequence"/>
</dbReference>